<protein>
    <submittedName>
        <fullName evidence="8">2-carboxy-1,4-naphthoquinone phytyltransferase, chloroplastic</fullName>
    </submittedName>
</protein>
<dbReference type="GO" id="GO:0004659">
    <property type="term" value="F:prenyltransferase activity"/>
    <property type="evidence" value="ECO:0007669"/>
    <property type="project" value="InterPro"/>
</dbReference>
<evidence type="ECO:0000313" key="8">
    <source>
        <dbReference type="EMBL" id="KAK1369399.1"/>
    </source>
</evidence>
<dbReference type="InterPro" id="IPR000537">
    <property type="entry name" value="UbiA_prenyltransferase"/>
</dbReference>
<organism evidence="8 9">
    <name type="scientific">Heracleum sosnowskyi</name>
    <dbReference type="NCBI Taxonomy" id="360622"/>
    <lineage>
        <taxon>Eukaryota</taxon>
        <taxon>Viridiplantae</taxon>
        <taxon>Streptophyta</taxon>
        <taxon>Embryophyta</taxon>
        <taxon>Tracheophyta</taxon>
        <taxon>Spermatophyta</taxon>
        <taxon>Magnoliopsida</taxon>
        <taxon>eudicotyledons</taxon>
        <taxon>Gunneridae</taxon>
        <taxon>Pentapetalae</taxon>
        <taxon>asterids</taxon>
        <taxon>campanulids</taxon>
        <taxon>Apiales</taxon>
        <taxon>Apiaceae</taxon>
        <taxon>Apioideae</taxon>
        <taxon>apioid superclade</taxon>
        <taxon>Tordylieae</taxon>
        <taxon>Tordyliinae</taxon>
        <taxon>Heracleum</taxon>
    </lineage>
</organism>
<dbReference type="EMBL" id="JAUIZM010000008">
    <property type="protein sequence ID" value="KAK1369399.1"/>
    <property type="molecule type" value="Genomic_DNA"/>
</dbReference>
<feature type="chain" id="PRO_5042175578" evidence="7">
    <location>
        <begin position="18"/>
        <end position="399"/>
    </location>
</feature>
<keyword evidence="2" id="KW-0808">Transferase</keyword>
<dbReference type="GO" id="GO:0016020">
    <property type="term" value="C:membrane"/>
    <property type="evidence" value="ECO:0007669"/>
    <property type="project" value="UniProtKB-SubCell"/>
</dbReference>
<feature type="transmembrane region" description="Helical" evidence="6">
    <location>
        <begin position="168"/>
        <end position="194"/>
    </location>
</feature>
<evidence type="ECO:0000256" key="7">
    <source>
        <dbReference type="SAM" id="SignalP"/>
    </source>
</evidence>
<dbReference type="InterPro" id="IPR011937">
    <property type="entry name" value="DHNA_phytyltransferase_MenA"/>
</dbReference>
<name>A0AAD8HLL2_9APIA</name>
<accession>A0AAD8HLL2</accession>
<gene>
    <name evidence="8" type="ORF">POM88_035491</name>
</gene>
<dbReference type="CDD" id="cd13962">
    <property type="entry name" value="PT_UbiA_UBIAD1"/>
    <property type="match status" value="1"/>
</dbReference>
<keyword evidence="5 6" id="KW-0472">Membrane</keyword>
<evidence type="ECO:0000256" key="1">
    <source>
        <dbReference type="ARBA" id="ARBA00004141"/>
    </source>
</evidence>
<dbReference type="PANTHER" id="PTHR13929">
    <property type="entry name" value="1,4-DIHYDROXY-2-NAPHTHOATE OCTAPRENYLTRANSFERASE"/>
    <property type="match status" value="1"/>
</dbReference>
<dbReference type="InterPro" id="IPR026046">
    <property type="entry name" value="UBIAD1"/>
</dbReference>
<feature type="transmembrane region" description="Helical" evidence="6">
    <location>
        <begin position="309"/>
        <end position="326"/>
    </location>
</feature>
<feature type="transmembrane region" description="Helical" evidence="6">
    <location>
        <begin position="200"/>
        <end position="218"/>
    </location>
</feature>
<comment type="subcellular location">
    <subcellularLocation>
        <location evidence="1">Membrane</location>
        <topology evidence="1">Multi-pass membrane protein</topology>
    </subcellularLocation>
</comment>
<feature type="signal peptide" evidence="7">
    <location>
        <begin position="1"/>
        <end position="17"/>
    </location>
</feature>
<feature type="transmembrane region" description="Helical" evidence="6">
    <location>
        <begin position="129"/>
        <end position="148"/>
    </location>
</feature>
<evidence type="ECO:0000256" key="4">
    <source>
        <dbReference type="ARBA" id="ARBA00022989"/>
    </source>
</evidence>
<keyword evidence="7" id="KW-0732">Signal</keyword>
<dbReference type="GO" id="GO:0042372">
    <property type="term" value="P:phylloquinone biosynthetic process"/>
    <property type="evidence" value="ECO:0007669"/>
    <property type="project" value="InterPro"/>
</dbReference>
<evidence type="ECO:0000256" key="5">
    <source>
        <dbReference type="ARBA" id="ARBA00023136"/>
    </source>
</evidence>
<keyword evidence="4 6" id="KW-1133">Transmembrane helix</keyword>
<dbReference type="Pfam" id="PF01040">
    <property type="entry name" value="UbiA"/>
    <property type="match status" value="1"/>
</dbReference>
<sequence length="399" mass="43373">MGMAMAATLCKLNLSSCGVMQLNYQTPQIITSYYSVVTLSSDNQKSSCCCIGCQVYTSSRPCRRHIKIKRQYRWSLNSRAEHSEVAKQEDIPRETLIWRAIKLPIYSVALVPITVGSAAAYSLTGLCSARRYLVILASSVLIITWLNLSNDVYDFDTGADINKKESVVNLVGSRTGTLIAAYLLLVLGFMGLAWASVEAGSMRSILLLASAITCGYIYQCPPFRLSYQGLGEPLCFAAFGPFATTAFYLLQSSTRELPISGTILCASLLVGFTTTLILFCSHFHQINEDIPVGKLSPLVRLGTNAGSKIVKVAVIALYAFLFAFGLKRALPFSSVLLCALTLPVGNLVVRFVGENHEDKNKIFMAKYFCVRLHTLFGVALAAGLVVARMIPGRLVAGGP</sequence>
<reference evidence="8" key="1">
    <citation type="submission" date="2023-02" db="EMBL/GenBank/DDBJ databases">
        <title>Genome of toxic invasive species Heracleum sosnowskyi carries increased number of genes despite the absence of recent whole-genome duplications.</title>
        <authorList>
            <person name="Schelkunov M."/>
            <person name="Shtratnikova V."/>
            <person name="Makarenko M."/>
            <person name="Klepikova A."/>
            <person name="Omelchenko D."/>
            <person name="Novikova G."/>
            <person name="Obukhova E."/>
            <person name="Bogdanov V."/>
            <person name="Penin A."/>
            <person name="Logacheva M."/>
        </authorList>
    </citation>
    <scope>NUCLEOTIDE SEQUENCE</scope>
    <source>
        <strain evidence="8">Hsosn_3</strain>
        <tissue evidence="8">Leaf</tissue>
    </source>
</reference>
<dbReference type="NCBIfam" id="TIGR02235">
    <property type="entry name" value="menA_cyano-plnt"/>
    <property type="match status" value="1"/>
</dbReference>
<reference evidence="8" key="2">
    <citation type="submission" date="2023-05" db="EMBL/GenBank/DDBJ databases">
        <authorList>
            <person name="Schelkunov M.I."/>
        </authorList>
    </citation>
    <scope>NUCLEOTIDE SEQUENCE</scope>
    <source>
        <strain evidence="8">Hsosn_3</strain>
        <tissue evidence="8">Leaf</tissue>
    </source>
</reference>
<dbReference type="HAMAP" id="MF_01938">
    <property type="entry name" value="MenA_2"/>
    <property type="match status" value="1"/>
</dbReference>
<evidence type="ECO:0000256" key="3">
    <source>
        <dbReference type="ARBA" id="ARBA00022692"/>
    </source>
</evidence>
<feature type="transmembrane region" description="Helical" evidence="6">
    <location>
        <begin position="372"/>
        <end position="390"/>
    </location>
</feature>
<feature type="transmembrane region" description="Helical" evidence="6">
    <location>
        <begin position="230"/>
        <end position="251"/>
    </location>
</feature>
<dbReference type="Proteomes" id="UP001237642">
    <property type="component" value="Unassembled WGS sequence"/>
</dbReference>
<proteinExistence type="inferred from homology"/>
<evidence type="ECO:0000313" key="9">
    <source>
        <dbReference type="Proteomes" id="UP001237642"/>
    </source>
</evidence>
<keyword evidence="3 6" id="KW-0812">Transmembrane</keyword>
<feature type="transmembrane region" description="Helical" evidence="6">
    <location>
        <begin position="103"/>
        <end position="123"/>
    </location>
</feature>
<evidence type="ECO:0000256" key="2">
    <source>
        <dbReference type="ARBA" id="ARBA00022679"/>
    </source>
</evidence>
<feature type="transmembrane region" description="Helical" evidence="6">
    <location>
        <begin position="257"/>
        <end position="279"/>
    </location>
</feature>
<keyword evidence="9" id="KW-1185">Reference proteome</keyword>
<evidence type="ECO:0000256" key="6">
    <source>
        <dbReference type="SAM" id="Phobius"/>
    </source>
</evidence>
<dbReference type="AlphaFoldDB" id="A0AAD8HLL2"/>
<comment type="caution">
    <text evidence="8">The sequence shown here is derived from an EMBL/GenBank/DDBJ whole genome shotgun (WGS) entry which is preliminary data.</text>
</comment>
<dbReference type="PANTHER" id="PTHR13929:SF0">
    <property type="entry name" value="UBIA PRENYLTRANSFERASE DOMAIN-CONTAINING PROTEIN 1"/>
    <property type="match status" value="1"/>
</dbReference>